<gene>
    <name evidence="2" type="ORF">Q5Y73_12695</name>
</gene>
<protein>
    <submittedName>
        <fullName evidence="2">DHHW family protein</fullName>
    </submittedName>
</protein>
<dbReference type="Pfam" id="PF14286">
    <property type="entry name" value="DHHW"/>
    <property type="match status" value="1"/>
</dbReference>
<evidence type="ECO:0000256" key="1">
    <source>
        <dbReference type="SAM" id="MobiDB-lite"/>
    </source>
</evidence>
<dbReference type="EMBL" id="JAVAMP010000005">
    <property type="protein sequence ID" value="MDP5274970.1"/>
    <property type="molecule type" value="Genomic_DNA"/>
</dbReference>
<name>A0ABT9J083_9BACL</name>
<evidence type="ECO:0000313" key="3">
    <source>
        <dbReference type="Proteomes" id="UP001231941"/>
    </source>
</evidence>
<reference evidence="2 3" key="1">
    <citation type="submission" date="2023-08" db="EMBL/GenBank/DDBJ databases">
        <authorList>
            <person name="Park J.-S."/>
        </authorList>
    </citation>
    <scope>NUCLEOTIDE SEQUENCE [LARGE SCALE GENOMIC DNA]</scope>
    <source>
        <strain evidence="2 3">2205SS18-9</strain>
    </source>
</reference>
<organism evidence="2 3">
    <name type="scientific">Chengkuizengella axinellae</name>
    <dbReference type="NCBI Taxonomy" id="3064388"/>
    <lineage>
        <taxon>Bacteria</taxon>
        <taxon>Bacillati</taxon>
        <taxon>Bacillota</taxon>
        <taxon>Bacilli</taxon>
        <taxon>Bacillales</taxon>
        <taxon>Paenibacillaceae</taxon>
        <taxon>Chengkuizengella</taxon>
    </lineage>
</organism>
<proteinExistence type="predicted"/>
<feature type="region of interest" description="Disordered" evidence="1">
    <location>
        <begin position="212"/>
        <end position="239"/>
    </location>
</feature>
<comment type="caution">
    <text evidence="2">The sequence shown here is derived from an EMBL/GenBank/DDBJ whole genome shotgun (WGS) entry which is preliminary data.</text>
</comment>
<sequence>MKGKMNLNVILFMGTLLVFFLLNIFHSDDEVVTNLENRSLAQKPPFTWKSLFSGQYVQDYEHYFSDQFIFRHSFISYGKTLNGLRGFSGEDEVTLVVTNGNNMHESLDSEVIPVFSSTGSETTEVRGHIVSTDVGVQTIEEINDINMGGNLVGINSGNNLQVNSESIADADENSQVNFGTNADQIQGELDGELENEIETGEELDKNAIHEVEEAGEEKEAGNEVSNNDNEQHTEEESQLQGSYLVVGNQAVFVYYYNPSAAEQYANALNAFSARVGNDVNIYNLVVPTAIQYLNNEKYRKMAPSQAKAIEYVNQNLNEHIQSIYAYERLEQHKNEYIYFRTDHHWTALGAYYAYTAFIEQIGKSPVPLEQYEESDNGTFLGSTYNATLNGNLENDPDKLIYYKPNLEYTYRLSYGGDLITMALYHPNQWGYRFFLAGDPSWATIQTEQEGESILIIKDSYANAMVPFLIPHYKAIYIVDGRHYTGNVYELMKENDINNVLFLNSSTVTSHPGYTRVLEEKLELQ</sequence>
<dbReference type="RefSeq" id="WP_305992280.1">
    <property type="nucleotide sequence ID" value="NZ_JAVAMP010000005.1"/>
</dbReference>
<dbReference type="InterPro" id="IPR025945">
    <property type="entry name" value="DHHW"/>
</dbReference>
<accession>A0ABT9J083</accession>
<feature type="compositionally biased region" description="Basic and acidic residues" evidence="1">
    <location>
        <begin position="212"/>
        <end position="221"/>
    </location>
</feature>
<dbReference type="Proteomes" id="UP001231941">
    <property type="component" value="Unassembled WGS sequence"/>
</dbReference>
<keyword evidence="3" id="KW-1185">Reference proteome</keyword>
<evidence type="ECO:0000313" key="2">
    <source>
        <dbReference type="EMBL" id="MDP5274970.1"/>
    </source>
</evidence>